<feature type="region of interest" description="Disordered" evidence="1">
    <location>
        <begin position="369"/>
        <end position="407"/>
    </location>
</feature>
<dbReference type="PANTHER" id="PTHR22929:SF0">
    <property type="entry name" value="TRANSCRIPTION FACTOR TFIIIB COMPONENT B'' HOMOLOG"/>
    <property type="match status" value="1"/>
</dbReference>
<feature type="domain" description="Myb-like" evidence="2">
    <location>
        <begin position="456"/>
        <end position="504"/>
    </location>
</feature>
<feature type="compositionally biased region" description="Low complexity" evidence="1">
    <location>
        <begin position="15"/>
        <end position="27"/>
    </location>
</feature>
<feature type="compositionally biased region" description="Polar residues" evidence="1">
    <location>
        <begin position="146"/>
        <end position="155"/>
    </location>
</feature>
<dbReference type="SMART" id="SM00717">
    <property type="entry name" value="SANT"/>
    <property type="match status" value="1"/>
</dbReference>
<dbReference type="SUPFAM" id="SSF46689">
    <property type="entry name" value="Homeodomain-like"/>
    <property type="match status" value="1"/>
</dbReference>
<dbReference type="Proteomes" id="UP001152320">
    <property type="component" value="Chromosome 2"/>
</dbReference>
<dbReference type="GO" id="GO:0000126">
    <property type="term" value="C:transcription factor TFIIIB complex"/>
    <property type="evidence" value="ECO:0007669"/>
    <property type="project" value="TreeGrafter"/>
</dbReference>
<dbReference type="InterPro" id="IPR039467">
    <property type="entry name" value="TFIIIB_B''_Myb"/>
</dbReference>
<dbReference type="OrthoDB" id="272624at2759"/>
<dbReference type="CDD" id="cd00167">
    <property type="entry name" value="SANT"/>
    <property type="match status" value="1"/>
</dbReference>
<feature type="compositionally biased region" description="Basic and acidic residues" evidence="1">
    <location>
        <begin position="187"/>
        <end position="200"/>
    </location>
</feature>
<feature type="region of interest" description="Disordered" evidence="1">
    <location>
        <begin position="1"/>
        <end position="354"/>
    </location>
</feature>
<evidence type="ECO:0000313" key="4">
    <source>
        <dbReference type="Proteomes" id="UP001152320"/>
    </source>
</evidence>
<dbReference type="GO" id="GO:0001156">
    <property type="term" value="F:TFIIIC-class transcription factor complex binding"/>
    <property type="evidence" value="ECO:0007669"/>
    <property type="project" value="TreeGrafter"/>
</dbReference>
<feature type="compositionally biased region" description="Basic and acidic residues" evidence="1">
    <location>
        <begin position="87"/>
        <end position="118"/>
    </location>
</feature>
<dbReference type="AlphaFoldDB" id="A0A9Q1CLH1"/>
<evidence type="ECO:0000259" key="2">
    <source>
        <dbReference type="SMART" id="SM00717"/>
    </source>
</evidence>
<proteinExistence type="predicted"/>
<dbReference type="EMBL" id="JAIZAY010000002">
    <property type="protein sequence ID" value="KAJ8047106.1"/>
    <property type="molecule type" value="Genomic_DNA"/>
</dbReference>
<feature type="compositionally biased region" description="Basic residues" evidence="1">
    <location>
        <begin position="549"/>
        <end position="560"/>
    </location>
</feature>
<name>A0A9Q1CLH1_HOLLE</name>
<feature type="compositionally biased region" description="Polar residues" evidence="1">
    <location>
        <begin position="37"/>
        <end position="51"/>
    </location>
</feature>
<evidence type="ECO:0000313" key="3">
    <source>
        <dbReference type="EMBL" id="KAJ8047106.1"/>
    </source>
</evidence>
<dbReference type="Pfam" id="PF15963">
    <property type="entry name" value="Myb_DNA-bind_7"/>
    <property type="match status" value="1"/>
</dbReference>
<gene>
    <name evidence="3" type="ORF">HOLleu_06007</name>
</gene>
<sequence length="1053" mass="117643">MSLRRSRIKPAINLAASRRSAVGASSRPKVQSGDAKSATNPTQPSSLQHSKVNGKDEPKQKESHAPISSVPTEEGRSEGNVPLSTRETTDGKNNEGDKGLSDKSDPRERTGEDEHSETTRTSSPAEEQGKTNLTSSITTEDKGDTISAQETNKNVGQVRRKRITAVPNIGRRRLSSPVRELPVSRQKQSDGKTDAKKEVKTSSNASEIQEDQGRKENKAKSASGDSKRKDSADGEPREDSTVRPSGPPLVQRKVLSQVFQTQGEQLHEESPSLQKKDESFVQKDAKKPEIQEKESAVAEPVEKARKDQHRHKLSSSGNIYQKRLIEMQEGKKEETPSYKRKKYSHDPENGIDTSKMKMKDLIYYNPKENKMLQMDGSSKQVKEKYPEDEEEMEEMTSSPSTAAPQVKIGPDGQIILDRQSLVQVVTPKRKLDESEMTEVKEDSSTTTYSSFRKPRHTSVWSKEDTEKFYRAISTVGTDFSMINAIFPNRERRELKNKFKREEKLHSDLMDRALRDVQTFDFSDFQNTEEEEISVDKSANAATENDKSFKKPLKKKRRRRKDYPEDLYIAPKGHQVPVPIVREDENNITEEPSQPAPTESSLTTSTSEREPEEVSAEERSRALRNLHDPFGTESSPVDRNSSDEEEDYDMELILGKPTRSGRKPKQREVFTIQEPLSQPRVVRTNHKSIPQQNSEPFRKKNRKSKSKRVKRLPQTPLIVTDTKLQVGSHPATEDNHPCVANSSSSMSSHSQQVAYNSALSSNGIALLDHNMSPQREDTHPPVRMEHYLVTYPDGRRTLIQMPVPAVAENLFDFVLNVMPSPVRHGNVLQLGVVPRIGSPSYDPSQAGGSSGVLPNTLNQHSLSNSRLPHQRVVKLERPREVPQNQVLSVENETSYVDLSPETLSSEARQQSILASELQRNITQNSQGGQSSSFILHNIGSPNTAASSLTSGVHFQADRGMQLCKSLETNLSRTQNLKREIVGRTEGYSEGTYSSIENSTRSMLTEMVYVTDLVEPLPPSGSEVSDPIIAQQIDVSSSVQTDEVDGGESEAFVPI</sequence>
<evidence type="ECO:0000256" key="1">
    <source>
        <dbReference type="SAM" id="MobiDB-lite"/>
    </source>
</evidence>
<feature type="region of interest" description="Disordered" evidence="1">
    <location>
        <begin position="528"/>
        <end position="709"/>
    </location>
</feature>
<organism evidence="3 4">
    <name type="scientific">Holothuria leucospilota</name>
    <name type="common">Black long sea cucumber</name>
    <name type="synonym">Mertensiothuria leucospilota</name>
    <dbReference type="NCBI Taxonomy" id="206669"/>
    <lineage>
        <taxon>Eukaryota</taxon>
        <taxon>Metazoa</taxon>
        <taxon>Echinodermata</taxon>
        <taxon>Eleutherozoa</taxon>
        <taxon>Echinozoa</taxon>
        <taxon>Holothuroidea</taxon>
        <taxon>Aspidochirotacea</taxon>
        <taxon>Aspidochirotida</taxon>
        <taxon>Holothuriidae</taxon>
        <taxon>Holothuria</taxon>
    </lineage>
</organism>
<accession>A0A9Q1CLH1</accession>
<dbReference type="GO" id="GO:0070898">
    <property type="term" value="P:RNA polymerase III preinitiation complex assembly"/>
    <property type="evidence" value="ECO:0007669"/>
    <property type="project" value="TreeGrafter"/>
</dbReference>
<reference evidence="3" key="1">
    <citation type="submission" date="2021-10" db="EMBL/GenBank/DDBJ databases">
        <title>Tropical sea cucumber genome reveals ecological adaptation and Cuvierian tubules defense mechanism.</title>
        <authorList>
            <person name="Chen T."/>
        </authorList>
    </citation>
    <scope>NUCLEOTIDE SEQUENCE</scope>
    <source>
        <strain evidence="3">Nanhai2018</strain>
        <tissue evidence="3">Muscle</tissue>
    </source>
</reference>
<feature type="compositionally biased region" description="Basic and acidic residues" evidence="1">
    <location>
        <begin position="344"/>
        <end position="354"/>
    </location>
</feature>
<feature type="region of interest" description="Disordered" evidence="1">
    <location>
        <begin position="427"/>
        <end position="456"/>
    </location>
</feature>
<feature type="compositionally biased region" description="Basic and acidic residues" evidence="1">
    <location>
        <begin position="615"/>
        <end position="626"/>
    </location>
</feature>
<keyword evidence="4" id="KW-1185">Reference proteome</keyword>
<comment type="caution">
    <text evidence="3">The sequence shown here is derived from an EMBL/GenBank/DDBJ whole genome shotgun (WGS) entry which is preliminary data.</text>
</comment>
<feature type="compositionally biased region" description="Basic and acidic residues" evidence="1">
    <location>
        <begin position="265"/>
        <end position="305"/>
    </location>
</feature>
<dbReference type="InterPro" id="IPR009057">
    <property type="entry name" value="Homeodomain-like_sf"/>
</dbReference>
<dbReference type="InterPro" id="IPR001005">
    <property type="entry name" value="SANT/Myb"/>
</dbReference>
<feature type="compositionally biased region" description="Basic residues" evidence="1">
    <location>
        <begin position="698"/>
        <end position="709"/>
    </location>
</feature>
<feature type="compositionally biased region" description="Basic and acidic residues" evidence="1">
    <location>
        <begin position="323"/>
        <end position="337"/>
    </location>
</feature>
<feature type="compositionally biased region" description="Basic and acidic residues" evidence="1">
    <location>
        <begin position="211"/>
        <end position="241"/>
    </location>
</feature>
<feature type="compositionally biased region" description="Polar residues" evidence="1">
    <location>
        <begin position="119"/>
        <end position="138"/>
    </location>
</feature>
<feature type="compositionally biased region" description="Basic and acidic residues" evidence="1">
    <location>
        <begin position="429"/>
        <end position="443"/>
    </location>
</feature>
<protein>
    <submittedName>
        <fullName evidence="3">Transcription factor TFIIIB component B''-like</fullName>
    </submittedName>
</protein>
<feature type="compositionally biased region" description="Basic and acidic residues" evidence="1">
    <location>
        <begin position="53"/>
        <end position="64"/>
    </location>
</feature>
<dbReference type="PANTHER" id="PTHR22929">
    <property type="entry name" value="RNA POLYMERASE III TRANSCRIPTION INITIATION FACTOR B"/>
    <property type="match status" value="1"/>
</dbReference>